<dbReference type="GO" id="GO:0008270">
    <property type="term" value="F:zinc ion binding"/>
    <property type="evidence" value="ECO:0007669"/>
    <property type="project" value="UniProtKB-KW"/>
</dbReference>
<accession>A0A2G3APK2</accession>
<sequence>MSSQRADGGGRLLCSSKPSAGHPVLRKKTTQVIFVKCYVLLAEKVCILFLYQREATWRGIGRKGGLFRTRGRCTRYGASLRKQIKKMEVSQHSKYFCEFCGKYAVKRKAVGIWGCKDCGKVKAGGAYTLNTASAVTVRSTIRRLREQTES</sequence>
<gene>
    <name evidence="7" type="ORF">T459_04041</name>
</gene>
<dbReference type="GO" id="GO:1990904">
    <property type="term" value="C:ribonucleoprotein complex"/>
    <property type="evidence" value="ECO:0007669"/>
    <property type="project" value="UniProtKB-KW"/>
</dbReference>
<evidence type="ECO:0000256" key="5">
    <source>
        <dbReference type="ARBA" id="ARBA00022980"/>
    </source>
</evidence>
<dbReference type="Pfam" id="PF01780">
    <property type="entry name" value="Ribosomal_L37ae"/>
    <property type="match status" value="1"/>
</dbReference>
<keyword evidence="3" id="KW-0863">Zinc-finger</keyword>
<reference evidence="7 8" key="2">
    <citation type="journal article" date="2017" name="Genome Biol.">
        <title>New reference genome sequences of hot pepper reveal the massive evolution of plant disease-resistance genes by retroduplication.</title>
        <authorList>
            <person name="Kim S."/>
            <person name="Park J."/>
            <person name="Yeom S.I."/>
            <person name="Kim Y.M."/>
            <person name="Seo E."/>
            <person name="Kim K.T."/>
            <person name="Kim M.S."/>
            <person name="Lee J.M."/>
            <person name="Cheong K."/>
            <person name="Shin H.S."/>
            <person name="Kim S.B."/>
            <person name="Han K."/>
            <person name="Lee J."/>
            <person name="Park M."/>
            <person name="Lee H.A."/>
            <person name="Lee H.Y."/>
            <person name="Lee Y."/>
            <person name="Oh S."/>
            <person name="Lee J.H."/>
            <person name="Choi E."/>
            <person name="Choi E."/>
            <person name="Lee S.E."/>
            <person name="Jeon J."/>
            <person name="Kim H."/>
            <person name="Choi G."/>
            <person name="Song H."/>
            <person name="Lee J."/>
            <person name="Lee S.C."/>
            <person name="Kwon J.K."/>
            <person name="Lee H.Y."/>
            <person name="Koo N."/>
            <person name="Hong Y."/>
            <person name="Kim R.W."/>
            <person name="Kang W.H."/>
            <person name="Huh J.H."/>
            <person name="Kang B.C."/>
            <person name="Yang T.J."/>
            <person name="Lee Y.H."/>
            <person name="Bennetzen J.L."/>
            <person name="Choi D."/>
        </authorList>
    </citation>
    <scope>NUCLEOTIDE SEQUENCE [LARGE SCALE GENOMIC DNA]</scope>
    <source>
        <strain evidence="8">cv. CM334</strain>
    </source>
</reference>
<dbReference type="InterPro" id="IPR011332">
    <property type="entry name" value="Ribosomal_zn-bd"/>
</dbReference>
<keyword evidence="6" id="KW-0687">Ribonucleoprotein</keyword>
<dbReference type="Proteomes" id="UP000222542">
    <property type="component" value="Unassembled WGS sequence"/>
</dbReference>
<keyword evidence="4" id="KW-0862">Zinc</keyword>
<comment type="similarity">
    <text evidence="1">Belongs to the eukaryotic ribosomal protein eL43 family.</text>
</comment>
<keyword evidence="2" id="KW-0479">Metal-binding</keyword>
<dbReference type="GO" id="GO:0003735">
    <property type="term" value="F:structural constituent of ribosome"/>
    <property type="evidence" value="ECO:0007669"/>
    <property type="project" value="InterPro"/>
</dbReference>
<dbReference type="EMBL" id="AYRZ02000001">
    <property type="protein sequence ID" value="PHT96159.1"/>
    <property type="molecule type" value="Genomic_DNA"/>
</dbReference>
<proteinExistence type="inferred from homology"/>
<dbReference type="SUPFAM" id="SSF57829">
    <property type="entry name" value="Zn-binding ribosomal proteins"/>
    <property type="match status" value="1"/>
</dbReference>
<evidence type="ECO:0000256" key="2">
    <source>
        <dbReference type="ARBA" id="ARBA00022723"/>
    </source>
</evidence>
<name>A0A2G3APK2_CAPAN</name>
<dbReference type="InterPro" id="IPR011331">
    <property type="entry name" value="Ribosomal_eL37/eL43"/>
</dbReference>
<evidence type="ECO:0000256" key="4">
    <source>
        <dbReference type="ARBA" id="ARBA00022833"/>
    </source>
</evidence>
<dbReference type="AlphaFoldDB" id="A0A2G3APK2"/>
<dbReference type="PANTHER" id="PTHR48149">
    <property type="entry name" value="60S RIBOSOMAL PROTEIN L37A-2"/>
    <property type="match status" value="1"/>
</dbReference>
<comment type="caution">
    <text evidence="7">The sequence shown here is derived from an EMBL/GenBank/DDBJ whole genome shotgun (WGS) entry which is preliminary data.</text>
</comment>
<keyword evidence="5 7" id="KW-0689">Ribosomal protein</keyword>
<protein>
    <submittedName>
        <fullName evidence="7">60S ribosomal protein L37a</fullName>
    </submittedName>
</protein>
<evidence type="ECO:0000256" key="6">
    <source>
        <dbReference type="ARBA" id="ARBA00023274"/>
    </source>
</evidence>
<evidence type="ECO:0000256" key="1">
    <source>
        <dbReference type="ARBA" id="ARBA00008672"/>
    </source>
</evidence>
<dbReference type="Gramene" id="PHT96159">
    <property type="protein sequence ID" value="PHT96159"/>
    <property type="gene ID" value="T459_04041"/>
</dbReference>
<keyword evidence="8" id="KW-1185">Reference proteome</keyword>
<dbReference type="Gene3D" id="2.20.25.30">
    <property type="match status" value="1"/>
</dbReference>
<dbReference type="PANTHER" id="PTHR48149:SF1">
    <property type="entry name" value="LARGE RIBOSOMAL SUBUNIT PROTEIN EL43Y"/>
    <property type="match status" value="1"/>
</dbReference>
<dbReference type="GO" id="GO:0005840">
    <property type="term" value="C:ribosome"/>
    <property type="evidence" value="ECO:0007669"/>
    <property type="project" value="UniProtKB-KW"/>
</dbReference>
<evidence type="ECO:0000313" key="7">
    <source>
        <dbReference type="EMBL" id="PHT96159.1"/>
    </source>
</evidence>
<evidence type="ECO:0000256" key="3">
    <source>
        <dbReference type="ARBA" id="ARBA00022771"/>
    </source>
</evidence>
<dbReference type="GO" id="GO:0006412">
    <property type="term" value="P:translation"/>
    <property type="evidence" value="ECO:0007669"/>
    <property type="project" value="InterPro"/>
</dbReference>
<organism evidence="7 8">
    <name type="scientific">Capsicum annuum</name>
    <name type="common">Capsicum pepper</name>
    <dbReference type="NCBI Taxonomy" id="4072"/>
    <lineage>
        <taxon>Eukaryota</taxon>
        <taxon>Viridiplantae</taxon>
        <taxon>Streptophyta</taxon>
        <taxon>Embryophyta</taxon>
        <taxon>Tracheophyta</taxon>
        <taxon>Spermatophyta</taxon>
        <taxon>Magnoliopsida</taxon>
        <taxon>eudicotyledons</taxon>
        <taxon>Gunneridae</taxon>
        <taxon>Pentapetalae</taxon>
        <taxon>asterids</taxon>
        <taxon>lamiids</taxon>
        <taxon>Solanales</taxon>
        <taxon>Solanaceae</taxon>
        <taxon>Solanoideae</taxon>
        <taxon>Capsiceae</taxon>
        <taxon>Capsicum</taxon>
    </lineage>
</organism>
<reference evidence="7 8" key="1">
    <citation type="journal article" date="2014" name="Nat. Genet.">
        <title>Genome sequence of the hot pepper provides insights into the evolution of pungency in Capsicum species.</title>
        <authorList>
            <person name="Kim S."/>
            <person name="Park M."/>
            <person name="Yeom S.I."/>
            <person name="Kim Y.M."/>
            <person name="Lee J.M."/>
            <person name="Lee H.A."/>
            <person name="Seo E."/>
            <person name="Choi J."/>
            <person name="Cheong K."/>
            <person name="Kim K.T."/>
            <person name="Jung K."/>
            <person name="Lee G.W."/>
            <person name="Oh S.K."/>
            <person name="Bae C."/>
            <person name="Kim S.B."/>
            <person name="Lee H.Y."/>
            <person name="Kim S.Y."/>
            <person name="Kim M.S."/>
            <person name="Kang B.C."/>
            <person name="Jo Y.D."/>
            <person name="Yang H.B."/>
            <person name="Jeong H.J."/>
            <person name="Kang W.H."/>
            <person name="Kwon J.K."/>
            <person name="Shin C."/>
            <person name="Lim J.Y."/>
            <person name="Park J.H."/>
            <person name="Huh J.H."/>
            <person name="Kim J.S."/>
            <person name="Kim B.D."/>
            <person name="Cohen O."/>
            <person name="Paran I."/>
            <person name="Suh M.C."/>
            <person name="Lee S.B."/>
            <person name="Kim Y.K."/>
            <person name="Shin Y."/>
            <person name="Noh S.J."/>
            <person name="Park J."/>
            <person name="Seo Y.S."/>
            <person name="Kwon S.Y."/>
            <person name="Kim H.A."/>
            <person name="Park J.M."/>
            <person name="Kim H.J."/>
            <person name="Choi S.B."/>
            <person name="Bosland P.W."/>
            <person name="Reeves G."/>
            <person name="Jo S.H."/>
            <person name="Lee B.W."/>
            <person name="Cho H.T."/>
            <person name="Choi H.S."/>
            <person name="Lee M.S."/>
            <person name="Yu Y."/>
            <person name="Do Choi Y."/>
            <person name="Park B.S."/>
            <person name="van Deynze A."/>
            <person name="Ashrafi H."/>
            <person name="Hill T."/>
            <person name="Kim W.T."/>
            <person name="Pai H.S."/>
            <person name="Ahn H.K."/>
            <person name="Yeam I."/>
            <person name="Giovannoni J.J."/>
            <person name="Rose J.K."/>
            <person name="Sorensen I."/>
            <person name="Lee S.J."/>
            <person name="Kim R.W."/>
            <person name="Choi I.Y."/>
            <person name="Choi B.S."/>
            <person name="Lim J.S."/>
            <person name="Lee Y.H."/>
            <person name="Choi D."/>
        </authorList>
    </citation>
    <scope>NUCLEOTIDE SEQUENCE [LARGE SCALE GENOMIC DNA]</scope>
    <source>
        <strain evidence="8">cv. CM334</strain>
    </source>
</reference>
<dbReference type="InterPro" id="IPR002674">
    <property type="entry name" value="Ribosomal_eL43"/>
</dbReference>
<evidence type="ECO:0000313" key="8">
    <source>
        <dbReference type="Proteomes" id="UP000222542"/>
    </source>
</evidence>
<dbReference type="STRING" id="4072.A0A2G3APK2"/>